<dbReference type="STRING" id="554083.BKD30_11610"/>
<dbReference type="InterPro" id="IPR000182">
    <property type="entry name" value="GNAT_dom"/>
</dbReference>
<accession>A0A1R1L7N8</accession>
<sequence>MADGVHLYHPELRQGPELAELLAGWKPGKTASLGPPTPNLPATVAEVDGRLVGFLTGHHRFRHWEALPDHRGLAGSHGSWLAELFVHPAHRRAGVGAALVSHFIDESVAAGASMVVVRPDASDSGVEQTARQCFFLAQGFVVLRLDPDVRFLPEWLMGRPNDHG</sequence>
<feature type="domain" description="N-acetyltransferase" evidence="1">
    <location>
        <begin position="1"/>
        <end position="162"/>
    </location>
</feature>
<dbReference type="AlphaFoldDB" id="A0A1R1L7N8"/>
<keyword evidence="3" id="KW-1185">Reference proteome</keyword>
<protein>
    <recommendedName>
        <fullName evidence="1">N-acetyltransferase domain-containing protein</fullName>
    </recommendedName>
</protein>
<dbReference type="Pfam" id="PF00583">
    <property type="entry name" value="Acetyltransf_1"/>
    <property type="match status" value="1"/>
</dbReference>
<dbReference type="PROSITE" id="PS51186">
    <property type="entry name" value="GNAT"/>
    <property type="match status" value="1"/>
</dbReference>
<dbReference type="InterPro" id="IPR016181">
    <property type="entry name" value="Acyl_CoA_acyltransferase"/>
</dbReference>
<dbReference type="EMBL" id="MRDE01000072">
    <property type="protein sequence ID" value="OMH23561.1"/>
    <property type="molecule type" value="Genomic_DNA"/>
</dbReference>
<dbReference type="GO" id="GO:0016747">
    <property type="term" value="F:acyltransferase activity, transferring groups other than amino-acyl groups"/>
    <property type="evidence" value="ECO:0007669"/>
    <property type="project" value="InterPro"/>
</dbReference>
<dbReference type="OrthoDB" id="9805924at2"/>
<name>A0A1R1L7N8_9MICC</name>
<evidence type="ECO:0000313" key="2">
    <source>
        <dbReference type="EMBL" id="OMH23561.1"/>
    </source>
</evidence>
<dbReference type="Gene3D" id="3.40.630.30">
    <property type="match status" value="1"/>
</dbReference>
<dbReference type="SUPFAM" id="SSF55729">
    <property type="entry name" value="Acyl-CoA N-acyltransferases (Nat)"/>
    <property type="match status" value="1"/>
</dbReference>
<proteinExistence type="predicted"/>
<reference evidence="2 3" key="1">
    <citation type="submission" date="2016-12" db="EMBL/GenBank/DDBJ databases">
        <title>Draft genome of Tersicoccus phoenicis 1P05MA.</title>
        <authorList>
            <person name="Nakajima Y."/>
            <person name="Yoshizawa S."/>
            <person name="Nakamura K."/>
            <person name="Ogura Y."/>
            <person name="Hayashi T."/>
            <person name="Kogure K."/>
        </authorList>
    </citation>
    <scope>NUCLEOTIDE SEQUENCE [LARGE SCALE GENOMIC DNA]</scope>
    <source>
        <strain evidence="2 3">1p05MA</strain>
    </source>
</reference>
<dbReference type="CDD" id="cd04301">
    <property type="entry name" value="NAT_SF"/>
    <property type="match status" value="1"/>
</dbReference>
<gene>
    <name evidence="2" type="ORF">BKD30_11610</name>
</gene>
<evidence type="ECO:0000313" key="3">
    <source>
        <dbReference type="Proteomes" id="UP000187085"/>
    </source>
</evidence>
<dbReference type="Proteomes" id="UP000187085">
    <property type="component" value="Unassembled WGS sequence"/>
</dbReference>
<comment type="caution">
    <text evidence="2">The sequence shown here is derived from an EMBL/GenBank/DDBJ whole genome shotgun (WGS) entry which is preliminary data.</text>
</comment>
<organism evidence="2 3">
    <name type="scientific">Tersicoccus phoenicis</name>
    <dbReference type="NCBI Taxonomy" id="554083"/>
    <lineage>
        <taxon>Bacteria</taxon>
        <taxon>Bacillati</taxon>
        <taxon>Actinomycetota</taxon>
        <taxon>Actinomycetes</taxon>
        <taxon>Micrococcales</taxon>
        <taxon>Micrococcaceae</taxon>
        <taxon>Tersicoccus</taxon>
    </lineage>
</organism>
<dbReference type="RefSeq" id="WP_076704798.1">
    <property type="nucleotide sequence ID" value="NZ_MRDE01000072.1"/>
</dbReference>
<evidence type="ECO:0000259" key="1">
    <source>
        <dbReference type="PROSITE" id="PS51186"/>
    </source>
</evidence>